<dbReference type="Pfam" id="PF01243">
    <property type="entry name" value="PNPOx_N"/>
    <property type="match status" value="1"/>
</dbReference>
<dbReference type="InterPro" id="IPR012349">
    <property type="entry name" value="Split_barrel_FMN-bd"/>
</dbReference>
<protein>
    <submittedName>
        <fullName evidence="2">Pyridoxamine 5'-phosphate oxidase family protein</fullName>
    </submittedName>
</protein>
<dbReference type="Proteomes" id="UP000830835">
    <property type="component" value="Unassembled WGS sequence"/>
</dbReference>
<evidence type="ECO:0000259" key="1">
    <source>
        <dbReference type="Pfam" id="PF01243"/>
    </source>
</evidence>
<reference evidence="2" key="1">
    <citation type="submission" date="2021-02" db="EMBL/GenBank/DDBJ databases">
        <title>The CRISPR/cas machinery reduction and long-range gene transfer in the hot spring cyanobacterium Synechococcus.</title>
        <authorList>
            <person name="Dvorak P."/>
            <person name="Jahodarova E."/>
            <person name="Hasler P."/>
            <person name="Poulickova A."/>
        </authorList>
    </citation>
    <scope>NUCLEOTIDE SEQUENCE</scope>
    <source>
        <strain evidence="2">Rupite</strain>
    </source>
</reference>
<evidence type="ECO:0000313" key="2">
    <source>
        <dbReference type="EMBL" id="MCJ2544526.1"/>
    </source>
</evidence>
<dbReference type="SUPFAM" id="SSF50475">
    <property type="entry name" value="FMN-binding split barrel"/>
    <property type="match status" value="1"/>
</dbReference>
<comment type="caution">
    <text evidence="2">The sequence shown here is derived from an EMBL/GenBank/DDBJ whole genome shotgun (WGS) entry which is preliminary data.</text>
</comment>
<proteinExistence type="predicted"/>
<accession>A0ABT0CFI4</accession>
<sequence>MSPLQSLNALLDQQPVASLAVLEAGSPAVSLVPFVVQRDPLRFAIFISELSAHTQALREDGRAGLMIHEPPTPGDPRSNHALARVMVSGVAEFLSREEAVARGFEPLYRAKYEIAEMLLGLADFHFCQITPRQGSFIQGFGQAFRLSGPNLDQLEHISRG</sequence>
<dbReference type="InterPro" id="IPR011576">
    <property type="entry name" value="Pyridox_Oxase_N"/>
</dbReference>
<gene>
    <name evidence="2" type="ORF">JX360_16710</name>
</gene>
<organism evidence="2 3">
    <name type="scientific">Thermostichus vulcanus str. 'Rupite'</name>
    <dbReference type="NCBI Taxonomy" id="2813851"/>
    <lineage>
        <taxon>Bacteria</taxon>
        <taxon>Bacillati</taxon>
        <taxon>Cyanobacteriota</taxon>
        <taxon>Cyanophyceae</taxon>
        <taxon>Thermostichales</taxon>
        <taxon>Thermostichaceae</taxon>
        <taxon>Thermostichus</taxon>
    </lineage>
</organism>
<dbReference type="EMBL" id="JAFIRA010000074">
    <property type="protein sequence ID" value="MCJ2544526.1"/>
    <property type="molecule type" value="Genomic_DNA"/>
</dbReference>
<name>A0ABT0CFI4_THEVL</name>
<dbReference type="PIRSF" id="PIRSF004633">
    <property type="entry name" value="UCP_PLP_oxd"/>
    <property type="match status" value="1"/>
</dbReference>
<evidence type="ECO:0000313" key="3">
    <source>
        <dbReference type="Proteomes" id="UP000830835"/>
    </source>
</evidence>
<feature type="domain" description="Pyridoxamine 5'-phosphate oxidase N-terminal" evidence="1">
    <location>
        <begin position="7"/>
        <end position="136"/>
    </location>
</feature>
<dbReference type="Gene3D" id="2.30.110.10">
    <property type="entry name" value="Electron Transport, Fmn-binding Protein, Chain A"/>
    <property type="match status" value="1"/>
</dbReference>
<dbReference type="InterPro" id="IPR014419">
    <property type="entry name" value="HutZ"/>
</dbReference>
<keyword evidence="3" id="KW-1185">Reference proteome</keyword>
<dbReference type="RefSeq" id="WP_244353187.1">
    <property type="nucleotide sequence ID" value="NZ_JAFIRA010000074.1"/>
</dbReference>